<dbReference type="GO" id="GO:0003676">
    <property type="term" value="F:nucleic acid binding"/>
    <property type="evidence" value="ECO:0007669"/>
    <property type="project" value="InterPro"/>
</dbReference>
<keyword evidence="9" id="KW-0677">Repeat</keyword>
<name>A0A8T1ZYC0_ARASU</name>
<evidence type="ECO:0000256" key="6">
    <source>
        <dbReference type="ARBA" id="ARBA00012251"/>
    </source>
</evidence>
<evidence type="ECO:0000256" key="2">
    <source>
        <dbReference type="ARBA" id="ARBA00001947"/>
    </source>
</evidence>
<feature type="domain" description="RING-type" evidence="15">
    <location>
        <begin position="442"/>
        <end position="650"/>
    </location>
</feature>
<keyword evidence="8" id="KW-0479">Metal-binding</keyword>
<dbReference type="SMART" id="SM00184">
    <property type="entry name" value="RING"/>
    <property type="match status" value="3"/>
</dbReference>
<evidence type="ECO:0000256" key="7">
    <source>
        <dbReference type="ARBA" id="ARBA00022679"/>
    </source>
</evidence>
<dbReference type="InterPro" id="IPR018957">
    <property type="entry name" value="Znf_C3HC4_RING-type"/>
</dbReference>
<feature type="domain" description="RING-type" evidence="14">
    <location>
        <begin position="446"/>
        <end position="493"/>
    </location>
</feature>
<evidence type="ECO:0000256" key="11">
    <source>
        <dbReference type="ARBA" id="ARBA00022786"/>
    </source>
</evidence>
<comment type="catalytic activity">
    <reaction evidence="1">
        <text>[E2 ubiquitin-conjugating enzyme]-S-ubiquitinyl-L-cysteine + [acceptor protein]-L-lysine = [E2 ubiquitin-conjugating enzyme]-L-cysteine + [acceptor protein]-N(6)-ubiquitinyl-L-lysine.</text>
        <dbReference type="EC" id="2.3.2.31"/>
    </reaction>
</comment>
<dbReference type="Pfam" id="PF13456">
    <property type="entry name" value="RVT_3"/>
    <property type="match status" value="1"/>
</dbReference>
<feature type="domain" description="RING-type" evidence="14">
    <location>
        <begin position="54"/>
        <end position="99"/>
    </location>
</feature>
<dbReference type="Pfam" id="PF00097">
    <property type="entry name" value="zf-C3HC4"/>
    <property type="match status" value="1"/>
</dbReference>
<feature type="non-terminal residue" evidence="16">
    <location>
        <position position="1"/>
    </location>
</feature>
<evidence type="ECO:0000256" key="3">
    <source>
        <dbReference type="ARBA" id="ARBA00003976"/>
    </source>
</evidence>
<dbReference type="InterPro" id="IPR017907">
    <property type="entry name" value="Znf_RING_CS"/>
</dbReference>
<dbReference type="CDD" id="cd22582">
    <property type="entry name" value="BRcat_RBR_unk"/>
    <property type="match status" value="2"/>
</dbReference>
<dbReference type="PROSITE" id="PS51873">
    <property type="entry name" value="TRIAD"/>
    <property type="match status" value="2"/>
</dbReference>
<evidence type="ECO:0000256" key="10">
    <source>
        <dbReference type="ARBA" id="ARBA00022771"/>
    </source>
</evidence>
<dbReference type="PROSITE" id="PS50089">
    <property type="entry name" value="ZF_RING_2"/>
    <property type="match status" value="2"/>
</dbReference>
<keyword evidence="12" id="KW-0862">Zinc</keyword>
<evidence type="ECO:0000256" key="13">
    <source>
        <dbReference type="PROSITE-ProRule" id="PRU00175"/>
    </source>
</evidence>
<evidence type="ECO:0000313" key="16">
    <source>
        <dbReference type="EMBL" id="KAG7564577.1"/>
    </source>
</evidence>
<dbReference type="Pfam" id="PF01485">
    <property type="entry name" value="IBR"/>
    <property type="match status" value="3"/>
</dbReference>
<evidence type="ECO:0000259" key="15">
    <source>
        <dbReference type="PROSITE" id="PS51873"/>
    </source>
</evidence>
<proteinExistence type="inferred from homology"/>
<dbReference type="GO" id="GO:0004523">
    <property type="term" value="F:RNA-DNA hybrid ribonuclease activity"/>
    <property type="evidence" value="ECO:0007669"/>
    <property type="project" value="InterPro"/>
</dbReference>
<comment type="cofactor">
    <cofactor evidence="2">
        <name>Zn(2+)</name>
        <dbReference type="ChEBI" id="CHEBI:29105"/>
    </cofactor>
</comment>
<dbReference type="FunFam" id="3.30.420.10:FF:000076">
    <property type="entry name" value="RBR-type E3 ubiquitin transferase"/>
    <property type="match status" value="1"/>
</dbReference>
<feature type="domain" description="RING-type" evidence="15">
    <location>
        <begin position="50"/>
        <end position="278"/>
    </location>
</feature>
<dbReference type="InterPro" id="IPR031127">
    <property type="entry name" value="E3_UB_ligase_RBR"/>
</dbReference>
<dbReference type="CDD" id="cd22584">
    <property type="entry name" value="Rcat_RBR_unk"/>
    <property type="match status" value="2"/>
</dbReference>
<dbReference type="InterPro" id="IPR002156">
    <property type="entry name" value="RNaseH_domain"/>
</dbReference>
<comment type="pathway">
    <text evidence="4">Protein modification; protein ubiquitination.</text>
</comment>
<dbReference type="OrthoDB" id="10009520at2759"/>
<evidence type="ECO:0000256" key="1">
    <source>
        <dbReference type="ARBA" id="ARBA00001798"/>
    </source>
</evidence>
<evidence type="ECO:0000313" key="17">
    <source>
        <dbReference type="Proteomes" id="UP000694251"/>
    </source>
</evidence>
<keyword evidence="11" id="KW-0833">Ubl conjugation pathway</keyword>
<dbReference type="EMBL" id="JAEFBJ010000010">
    <property type="protein sequence ID" value="KAG7564577.1"/>
    <property type="molecule type" value="Genomic_DNA"/>
</dbReference>
<keyword evidence="17" id="KW-1185">Reference proteome</keyword>
<dbReference type="InterPro" id="IPR044066">
    <property type="entry name" value="TRIAD_supradom"/>
</dbReference>
<evidence type="ECO:0000256" key="8">
    <source>
        <dbReference type="ARBA" id="ARBA00022723"/>
    </source>
</evidence>
<dbReference type="Proteomes" id="UP000694251">
    <property type="component" value="Chromosome 10"/>
</dbReference>
<protein>
    <recommendedName>
        <fullName evidence="6">RBR-type E3 ubiquitin transferase</fullName>
        <ecNumber evidence="6">2.3.2.31</ecNumber>
    </recommendedName>
</protein>
<dbReference type="FunFam" id="3.30.40.10:FF:000230">
    <property type="entry name" value="RBR-type E3 ubiquitin transferase"/>
    <property type="match status" value="2"/>
</dbReference>
<dbReference type="PANTHER" id="PTHR11685">
    <property type="entry name" value="RBR FAMILY RING FINGER AND IBR DOMAIN-CONTAINING"/>
    <property type="match status" value="1"/>
</dbReference>
<reference evidence="16 17" key="1">
    <citation type="submission" date="2020-12" db="EMBL/GenBank/DDBJ databases">
        <title>Concerted genomic and epigenomic changes stabilize Arabidopsis allopolyploids.</title>
        <authorList>
            <person name="Chen Z."/>
        </authorList>
    </citation>
    <scope>NUCLEOTIDE SEQUENCE [LARGE SCALE GENOMIC DNA]</scope>
    <source>
        <strain evidence="16">As9502</strain>
        <tissue evidence="16">Leaf</tissue>
    </source>
</reference>
<dbReference type="PROSITE" id="PS00518">
    <property type="entry name" value="ZF_RING_1"/>
    <property type="match status" value="2"/>
</dbReference>
<evidence type="ECO:0000256" key="4">
    <source>
        <dbReference type="ARBA" id="ARBA00004906"/>
    </source>
</evidence>
<comment type="similarity">
    <text evidence="5">Belongs to the RBR family. Ariadne subfamily.</text>
</comment>
<dbReference type="InterPro" id="IPR001841">
    <property type="entry name" value="Znf_RING"/>
</dbReference>
<accession>A0A8T1ZYC0</accession>
<comment type="function">
    <text evidence="3">Might act as an E3 ubiquitin-protein ligase, or as part of E3 complex, which accepts ubiquitin from specific E2 ubiquitin-conjugating enzymes and then transfers it to substrates.</text>
</comment>
<dbReference type="SMART" id="SM00647">
    <property type="entry name" value="IBR"/>
    <property type="match status" value="4"/>
</dbReference>
<evidence type="ECO:0000256" key="12">
    <source>
        <dbReference type="ARBA" id="ARBA00022833"/>
    </source>
</evidence>
<sequence>MPRIRKRLASIFLTSGVGNIIRYAYKLAREAVVSDISRLVNRPRQAKATLKRTCSICLDDDINANQMFSIDKCRHQFCYECMKRHIEVRLLEGSVIRCPHYSCKSKLSIGSCVNLLSPKLRKMWQQRIKEDSIPVKQRIYCPNRRCSVLMSVKELSKSTKEAGVRRYFSKSTKEDRVRRYCLECGQVFCINCKVTWHSNLSCDDYKRLGPNPTADDIKLKALANQKMWRQCEKCKHIIELSEGCIKVTSRCGHKFCYECGAKAGGCRHALFHMYLPMQQQSPLPPRPPLLPLLQRPPLLPLPPMEHPPVWFTILCFDSLAGFGVAICSQEDDSVLFQMKRSILDSAITVLEAELMALKRGLTEAVSLGITHISICCDHYQIYELVMGRSAPEHENIALLMDDVQRIRQQLTSSIPVLLTGNQARVAYKRAMETVASEISISMPATCCICLDDDIEAKKMFSVALCGHKFCIECLEQDIEVGLLEGSVIRCPYDGCKSKLILRSCAHLLTPKVREMWEQRIKEDSIPVWDRFYCPKPKCSALMSKTELFESTEEDGYMRCCVKCNKPFCINCKVTWHSNLSCEDYKRLGPNPTSMWRQCRKCQHMIEPSIERINVTCRCGYSFCYKCGAEWKLKGGCFHRYDMIMKISFLVLLLLNVLMCSFRISFSLNGWRLPSPSRNGGG</sequence>
<dbReference type="GO" id="GO:0061630">
    <property type="term" value="F:ubiquitin protein ligase activity"/>
    <property type="evidence" value="ECO:0007669"/>
    <property type="project" value="UniProtKB-EC"/>
</dbReference>
<dbReference type="EC" id="2.3.2.31" evidence="6"/>
<dbReference type="InterPro" id="IPR002867">
    <property type="entry name" value="IBR_dom"/>
</dbReference>
<evidence type="ECO:0000256" key="5">
    <source>
        <dbReference type="ARBA" id="ARBA00005884"/>
    </source>
</evidence>
<dbReference type="GO" id="GO:0016567">
    <property type="term" value="P:protein ubiquitination"/>
    <property type="evidence" value="ECO:0007669"/>
    <property type="project" value="InterPro"/>
</dbReference>
<dbReference type="AlphaFoldDB" id="A0A8T1ZYC0"/>
<comment type="caution">
    <text evidence="16">The sequence shown here is derived from an EMBL/GenBank/DDBJ whole genome shotgun (WGS) entry which is preliminary data.</text>
</comment>
<gene>
    <name evidence="16" type="ORF">ISN44_As10g013400</name>
</gene>
<dbReference type="GO" id="GO:0008270">
    <property type="term" value="F:zinc ion binding"/>
    <property type="evidence" value="ECO:0007669"/>
    <property type="project" value="UniProtKB-KW"/>
</dbReference>
<evidence type="ECO:0000256" key="9">
    <source>
        <dbReference type="ARBA" id="ARBA00022737"/>
    </source>
</evidence>
<keyword evidence="10 13" id="KW-0863">Zinc-finger</keyword>
<organism evidence="16 17">
    <name type="scientific">Arabidopsis suecica</name>
    <name type="common">Swedish thale-cress</name>
    <name type="synonym">Cardaminopsis suecica</name>
    <dbReference type="NCBI Taxonomy" id="45249"/>
    <lineage>
        <taxon>Eukaryota</taxon>
        <taxon>Viridiplantae</taxon>
        <taxon>Streptophyta</taxon>
        <taxon>Embryophyta</taxon>
        <taxon>Tracheophyta</taxon>
        <taxon>Spermatophyta</taxon>
        <taxon>Magnoliopsida</taxon>
        <taxon>eudicotyledons</taxon>
        <taxon>Gunneridae</taxon>
        <taxon>Pentapetalae</taxon>
        <taxon>rosids</taxon>
        <taxon>malvids</taxon>
        <taxon>Brassicales</taxon>
        <taxon>Brassicaceae</taxon>
        <taxon>Camelineae</taxon>
        <taxon>Arabidopsis</taxon>
    </lineage>
</organism>
<keyword evidence="7" id="KW-0808">Transferase</keyword>
<evidence type="ECO:0000259" key="14">
    <source>
        <dbReference type="PROSITE" id="PS50089"/>
    </source>
</evidence>